<evidence type="ECO:0000256" key="1">
    <source>
        <dbReference type="ARBA" id="ARBA00022801"/>
    </source>
</evidence>
<proteinExistence type="predicted"/>
<accession>A0ABR7WMD9</accession>
<dbReference type="PANTHER" id="PTHR33308">
    <property type="entry name" value="PEPTIDOGLYCAN HYDROLASE FLGJ"/>
    <property type="match status" value="1"/>
</dbReference>
<keyword evidence="2" id="KW-0732">Signal</keyword>
<dbReference type="InterPro" id="IPR002901">
    <property type="entry name" value="MGlyc_endo_b_GlcNAc-like_dom"/>
</dbReference>
<sequence>MKKLFTVTLLLVSAIVATTTAVSAQSAPQSYIEKFKDNAIRIMHETGVPASIILGVAMHESASGKSNIAQNLNNQFGVKGGGTVVYYKHNKKVRTSYKRYDSVMDSFQDFARIMTERKQFSHLSDKLTQYDYTGWAKGIQRSGYCSSRTWASQVVAIIKKYKLGDLDEKPATTPGPELADNNQK</sequence>
<dbReference type="Gene3D" id="1.10.530.10">
    <property type="match status" value="1"/>
</dbReference>
<dbReference type="Proteomes" id="UP000606600">
    <property type="component" value="Unassembled WGS sequence"/>
</dbReference>
<name>A0ABR7WMD9_9SPHI</name>
<comment type="caution">
    <text evidence="4">The sequence shown here is derived from an EMBL/GenBank/DDBJ whole genome shotgun (WGS) entry which is preliminary data.</text>
</comment>
<dbReference type="PANTHER" id="PTHR33308:SF9">
    <property type="entry name" value="PEPTIDOGLYCAN HYDROLASE FLGJ"/>
    <property type="match status" value="1"/>
</dbReference>
<dbReference type="EMBL" id="JACWMY010000003">
    <property type="protein sequence ID" value="MBD1363455.1"/>
    <property type="molecule type" value="Genomic_DNA"/>
</dbReference>
<dbReference type="SMART" id="SM00047">
    <property type="entry name" value="LYZ2"/>
    <property type="match status" value="1"/>
</dbReference>
<evidence type="ECO:0000256" key="2">
    <source>
        <dbReference type="SAM" id="SignalP"/>
    </source>
</evidence>
<protein>
    <submittedName>
        <fullName evidence="4">Glucosaminidase domain-containing protein</fullName>
    </submittedName>
</protein>
<feature type="signal peptide" evidence="2">
    <location>
        <begin position="1"/>
        <end position="24"/>
    </location>
</feature>
<feature type="domain" description="Mannosyl-glycoprotein endo-beta-N-acetylglucosamidase-like" evidence="3">
    <location>
        <begin position="21"/>
        <end position="167"/>
    </location>
</feature>
<dbReference type="Pfam" id="PF01832">
    <property type="entry name" value="Glucosaminidase"/>
    <property type="match status" value="1"/>
</dbReference>
<evidence type="ECO:0000313" key="4">
    <source>
        <dbReference type="EMBL" id="MBD1363455.1"/>
    </source>
</evidence>
<feature type="chain" id="PRO_5045518399" evidence="2">
    <location>
        <begin position="25"/>
        <end position="184"/>
    </location>
</feature>
<evidence type="ECO:0000259" key="3">
    <source>
        <dbReference type="SMART" id="SM00047"/>
    </source>
</evidence>
<gene>
    <name evidence="4" type="ORF">IDJ77_06505</name>
</gene>
<keyword evidence="1" id="KW-0378">Hydrolase</keyword>
<keyword evidence="5" id="KW-1185">Reference proteome</keyword>
<dbReference type="InterPro" id="IPR051056">
    <property type="entry name" value="Glycosyl_Hydrolase_73"/>
</dbReference>
<dbReference type="RefSeq" id="WP_191188130.1">
    <property type="nucleotide sequence ID" value="NZ_JACWMY010000003.1"/>
</dbReference>
<organism evidence="4 5">
    <name type="scientific">Mucilaginibacter pankratovii</name>
    <dbReference type="NCBI Taxonomy" id="2772110"/>
    <lineage>
        <taxon>Bacteria</taxon>
        <taxon>Pseudomonadati</taxon>
        <taxon>Bacteroidota</taxon>
        <taxon>Sphingobacteriia</taxon>
        <taxon>Sphingobacteriales</taxon>
        <taxon>Sphingobacteriaceae</taxon>
        <taxon>Mucilaginibacter</taxon>
    </lineage>
</organism>
<reference evidence="4 5" key="1">
    <citation type="submission" date="2020-09" db="EMBL/GenBank/DDBJ databases">
        <title>Novel species of Mucilaginibacter isolated from a glacier on the Tibetan Plateau.</title>
        <authorList>
            <person name="Liu Q."/>
            <person name="Xin Y.-H."/>
        </authorList>
    </citation>
    <scope>NUCLEOTIDE SEQUENCE [LARGE SCALE GENOMIC DNA]</scope>
    <source>
        <strain evidence="4 5">ZT4R22</strain>
    </source>
</reference>
<evidence type="ECO:0000313" key="5">
    <source>
        <dbReference type="Proteomes" id="UP000606600"/>
    </source>
</evidence>